<feature type="domain" description="PPM-type phosphatase" evidence="3">
    <location>
        <begin position="5"/>
        <end position="238"/>
    </location>
</feature>
<dbReference type="Gene3D" id="3.60.40.10">
    <property type="entry name" value="PPM-type phosphatase domain"/>
    <property type="match status" value="1"/>
</dbReference>
<keyword evidence="5" id="KW-1185">Reference proteome</keyword>
<proteinExistence type="predicted"/>
<gene>
    <name evidence="4" type="ORF">SAMN05445756_1259</name>
</gene>
<accession>A0A212TGF4</accession>
<keyword evidence="2" id="KW-1133">Transmembrane helix</keyword>
<evidence type="ECO:0000256" key="2">
    <source>
        <dbReference type="SAM" id="Phobius"/>
    </source>
</evidence>
<dbReference type="AlphaFoldDB" id="A0A212TGF4"/>
<dbReference type="SMART" id="SM00332">
    <property type="entry name" value="PP2Cc"/>
    <property type="match status" value="1"/>
</dbReference>
<evidence type="ECO:0000313" key="5">
    <source>
        <dbReference type="Proteomes" id="UP000198122"/>
    </source>
</evidence>
<protein>
    <submittedName>
        <fullName evidence="4">Protein phosphatase</fullName>
    </submittedName>
</protein>
<dbReference type="PROSITE" id="PS51746">
    <property type="entry name" value="PPM_2"/>
    <property type="match status" value="1"/>
</dbReference>
<evidence type="ECO:0000313" key="4">
    <source>
        <dbReference type="EMBL" id="SNC65137.1"/>
    </source>
</evidence>
<dbReference type="Pfam" id="PF13672">
    <property type="entry name" value="PP2C_2"/>
    <property type="match status" value="1"/>
</dbReference>
<dbReference type="RefSeq" id="WP_088818123.1">
    <property type="nucleotide sequence ID" value="NZ_FYEZ01000001.1"/>
</dbReference>
<dbReference type="InterPro" id="IPR036457">
    <property type="entry name" value="PPM-type-like_dom_sf"/>
</dbReference>
<feature type="coiled-coil region" evidence="1">
    <location>
        <begin position="437"/>
        <end position="464"/>
    </location>
</feature>
<dbReference type="CDD" id="cd00143">
    <property type="entry name" value="PP2Cc"/>
    <property type="match status" value="1"/>
</dbReference>
<dbReference type="InterPro" id="IPR001932">
    <property type="entry name" value="PPM-type_phosphatase-like_dom"/>
</dbReference>
<reference evidence="4 5" key="1">
    <citation type="submission" date="2017-06" db="EMBL/GenBank/DDBJ databases">
        <authorList>
            <person name="Kim H.J."/>
            <person name="Triplett B.A."/>
        </authorList>
    </citation>
    <scope>NUCLEOTIDE SEQUENCE [LARGE SCALE GENOMIC DNA]</scope>
    <source>
        <strain evidence="4 5">DSM 22179</strain>
    </source>
</reference>
<sequence length="464" mass="50080">MFDLHYAARSDLGLGSKERNEDSGYAGPNLLLLCDGMGGHAGGDTASAVVVHHLAELDGDTHVAHEVGDTLLGEIAVANERLAEIVEEHPETRGMGTTCIALLRSAETLAIAHIGDSRAYRLHESGLTQITHDHSFLQLLIDQGHLTEEEAWGHPQRSLITRVLSGRPDDEPDHGVMPLTLGDRFLLCSDGLSDYVRNETIHEVLAAGEDPGETAQTLVDLARRAGTRDNVTVVVADVVRAGAAPSTTPQTVGAAARLAPGQEHLQPAEDDLLLEDFREPESQDAPTQAVPIADDGSITLDGRRLVIGERAFAPRTITRESLVGSTSIGVATRDDGEPVTALSEDEDVLDAQPRAGRGGGRRWLSWLIGLLALLLLAAGAVWWWASRSYFLTEADGRVEIRRGLDLDLAGRELSVHAEESDVKVSDLPGHYAERVREGIAADDLDDARERLDQLRERAAKDSWT</sequence>
<keyword evidence="2" id="KW-0472">Membrane</keyword>
<feature type="transmembrane region" description="Helical" evidence="2">
    <location>
        <begin position="363"/>
        <end position="385"/>
    </location>
</feature>
<dbReference type="GO" id="GO:0004722">
    <property type="term" value="F:protein serine/threonine phosphatase activity"/>
    <property type="evidence" value="ECO:0007669"/>
    <property type="project" value="InterPro"/>
</dbReference>
<keyword evidence="2" id="KW-0812">Transmembrane</keyword>
<dbReference type="SUPFAM" id="SSF81606">
    <property type="entry name" value="PP2C-like"/>
    <property type="match status" value="1"/>
</dbReference>
<evidence type="ECO:0000259" key="3">
    <source>
        <dbReference type="PROSITE" id="PS51746"/>
    </source>
</evidence>
<dbReference type="PANTHER" id="PTHR13832:SF827">
    <property type="entry name" value="PROTEIN PHOSPHATASE 1L"/>
    <property type="match status" value="1"/>
</dbReference>
<dbReference type="SMART" id="SM00331">
    <property type="entry name" value="PP2C_SIG"/>
    <property type="match status" value="1"/>
</dbReference>
<name>A0A212TGF4_9MICO</name>
<evidence type="ECO:0000256" key="1">
    <source>
        <dbReference type="SAM" id="Coils"/>
    </source>
</evidence>
<dbReference type="EMBL" id="FYEZ01000001">
    <property type="protein sequence ID" value="SNC65137.1"/>
    <property type="molecule type" value="Genomic_DNA"/>
</dbReference>
<dbReference type="Proteomes" id="UP000198122">
    <property type="component" value="Unassembled WGS sequence"/>
</dbReference>
<organism evidence="4 5">
    <name type="scientific">Kytococcus aerolatus</name>
    <dbReference type="NCBI Taxonomy" id="592308"/>
    <lineage>
        <taxon>Bacteria</taxon>
        <taxon>Bacillati</taxon>
        <taxon>Actinomycetota</taxon>
        <taxon>Actinomycetes</taxon>
        <taxon>Micrococcales</taxon>
        <taxon>Kytococcaceae</taxon>
        <taxon>Kytococcus</taxon>
    </lineage>
</organism>
<dbReference type="InterPro" id="IPR015655">
    <property type="entry name" value="PP2C"/>
</dbReference>
<dbReference type="OrthoDB" id="9801841at2"/>
<dbReference type="PANTHER" id="PTHR13832">
    <property type="entry name" value="PROTEIN PHOSPHATASE 2C"/>
    <property type="match status" value="1"/>
</dbReference>
<keyword evidence="1" id="KW-0175">Coiled coil</keyword>